<evidence type="ECO:0000256" key="3">
    <source>
        <dbReference type="ARBA" id="ARBA00023002"/>
    </source>
</evidence>
<dbReference type="InterPro" id="IPR016040">
    <property type="entry name" value="NAD(P)-bd_dom"/>
</dbReference>
<keyword evidence="2" id="KW-0521">NADP</keyword>
<dbReference type="InterPro" id="IPR051609">
    <property type="entry name" value="NmrA/Isoflavone_reductase-like"/>
</dbReference>
<comment type="similarity">
    <text evidence="1">Belongs to the NmrA-type oxidoreductase family. Isoflavone reductase subfamily.</text>
</comment>
<dbReference type="AlphaFoldDB" id="A0A8H5T1M1"/>
<sequence>MPDRGTSVRFNVSTAYCTARSSLDFQFFFVYSKPKNVSHKSISNVVIAGGTGRLGPPTIKYLLKNGFKVSVLTRNPSSAKLPPEVDVIGADYTSAESLTPSLVGHGFDAIVIVLNRLAYDASVVTMQAAVNAEKGEITYTGINTGMFLDWVLDEDIFVGLSGKTPTRVADGGDITMSATALDDIGKAISAVLLRPDETVNKLYYIHTVVMTQNQVLEYAREAAPGAEFVVEQVDTKVLVEAAWKRYNEGIRDRVSVRDFVIRASYGMGNGFFPKTDNEFLGIRQWSDEELKEEIFKRVKANPLATLV</sequence>
<feature type="domain" description="NAD(P)-binding" evidence="4">
    <location>
        <begin position="49"/>
        <end position="121"/>
    </location>
</feature>
<dbReference type="EMBL" id="JAAQPE010000484">
    <property type="protein sequence ID" value="KAF5661557.1"/>
    <property type="molecule type" value="Genomic_DNA"/>
</dbReference>
<reference evidence="6" key="1">
    <citation type="journal article" date="2020" name="BMC Genomics">
        <title>Correction to: Identification and distribution of gene clusters required for synthesis of sphingolipid metabolism inhibitors in diverse species of the filamentous fungus Fusarium.</title>
        <authorList>
            <person name="Kim H.S."/>
            <person name="Lohmar J.M."/>
            <person name="Busman M."/>
            <person name="Brown D.W."/>
            <person name="Naumann T.A."/>
            <person name="Divon H.H."/>
            <person name="Lysoe E."/>
            <person name="Uhlig S."/>
            <person name="Proctor R.H."/>
        </authorList>
    </citation>
    <scope>NUCLEOTIDE SEQUENCE [LARGE SCALE GENOMIC DNA]</scope>
    <source>
        <strain evidence="6">NRRL 25331</strain>
    </source>
</reference>
<name>A0A8H5T1M1_FUSCI</name>
<evidence type="ECO:0000313" key="5">
    <source>
        <dbReference type="EMBL" id="KAF5661557.1"/>
    </source>
</evidence>
<dbReference type="Proteomes" id="UP000572754">
    <property type="component" value="Unassembled WGS sequence"/>
</dbReference>
<reference evidence="5 6" key="2">
    <citation type="submission" date="2020-05" db="EMBL/GenBank/DDBJ databases">
        <title>Identification and distribution of gene clusters putatively required for synthesis of sphingolipid metabolism inhibitors in phylogenetically diverse species of the filamentous fungus Fusarium.</title>
        <authorList>
            <person name="Kim H.-S."/>
            <person name="Busman M."/>
            <person name="Brown D.W."/>
            <person name="Divon H."/>
            <person name="Uhlig S."/>
            <person name="Proctor R.H."/>
        </authorList>
    </citation>
    <scope>NUCLEOTIDE SEQUENCE [LARGE SCALE GENOMIC DNA]</scope>
    <source>
        <strain evidence="5 6">NRRL 25331</strain>
    </source>
</reference>
<evidence type="ECO:0000313" key="6">
    <source>
        <dbReference type="Proteomes" id="UP000572754"/>
    </source>
</evidence>
<dbReference type="Gene3D" id="3.40.50.720">
    <property type="entry name" value="NAD(P)-binding Rossmann-like Domain"/>
    <property type="match status" value="2"/>
</dbReference>
<gene>
    <name evidence="5" type="ORF">FCIRC_11797</name>
</gene>
<organism evidence="5 6">
    <name type="scientific">Fusarium circinatum</name>
    <name type="common">Pitch canker fungus</name>
    <name type="synonym">Gibberella circinata</name>
    <dbReference type="NCBI Taxonomy" id="48490"/>
    <lineage>
        <taxon>Eukaryota</taxon>
        <taxon>Fungi</taxon>
        <taxon>Dikarya</taxon>
        <taxon>Ascomycota</taxon>
        <taxon>Pezizomycotina</taxon>
        <taxon>Sordariomycetes</taxon>
        <taxon>Hypocreomycetidae</taxon>
        <taxon>Hypocreales</taxon>
        <taxon>Nectriaceae</taxon>
        <taxon>Fusarium</taxon>
        <taxon>Fusarium fujikuroi species complex</taxon>
    </lineage>
</organism>
<dbReference type="PANTHER" id="PTHR47706:SF1">
    <property type="entry name" value="CIPA-LIKE, PUTATIVE (AFU_ORTHOLOGUE AFUA_1G12460)-RELATED"/>
    <property type="match status" value="1"/>
</dbReference>
<evidence type="ECO:0000256" key="2">
    <source>
        <dbReference type="ARBA" id="ARBA00022857"/>
    </source>
</evidence>
<proteinExistence type="inferred from homology"/>
<dbReference type="PANTHER" id="PTHR47706">
    <property type="entry name" value="NMRA-LIKE FAMILY PROTEIN"/>
    <property type="match status" value="1"/>
</dbReference>
<comment type="caution">
    <text evidence="5">The sequence shown here is derived from an EMBL/GenBank/DDBJ whole genome shotgun (WGS) entry which is preliminary data.</text>
</comment>
<dbReference type="InterPro" id="IPR036291">
    <property type="entry name" value="NAD(P)-bd_dom_sf"/>
</dbReference>
<protein>
    <recommendedName>
        <fullName evidence="4">NAD(P)-binding domain-containing protein</fullName>
    </recommendedName>
</protein>
<dbReference type="Pfam" id="PF13460">
    <property type="entry name" value="NAD_binding_10"/>
    <property type="match status" value="1"/>
</dbReference>
<accession>A0A8H5T1M1</accession>
<dbReference type="SUPFAM" id="SSF51735">
    <property type="entry name" value="NAD(P)-binding Rossmann-fold domains"/>
    <property type="match status" value="1"/>
</dbReference>
<keyword evidence="6" id="KW-1185">Reference proteome</keyword>
<dbReference type="Gene3D" id="3.90.25.10">
    <property type="entry name" value="UDP-galactose 4-epimerase, domain 1"/>
    <property type="match status" value="1"/>
</dbReference>
<evidence type="ECO:0000259" key="4">
    <source>
        <dbReference type="Pfam" id="PF13460"/>
    </source>
</evidence>
<dbReference type="GO" id="GO:0016491">
    <property type="term" value="F:oxidoreductase activity"/>
    <property type="evidence" value="ECO:0007669"/>
    <property type="project" value="UniProtKB-KW"/>
</dbReference>
<keyword evidence="3" id="KW-0560">Oxidoreductase</keyword>
<evidence type="ECO:0000256" key="1">
    <source>
        <dbReference type="ARBA" id="ARBA00005725"/>
    </source>
</evidence>